<organism evidence="2 3">
    <name type="scientific">Trichormus variabilis NIES-23</name>
    <dbReference type="NCBI Taxonomy" id="1973479"/>
    <lineage>
        <taxon>Bacteria</taxon>
        <taxon>Bacillati</taxon>
        <taxon>Cyanobacteriota</taxon>
        <taxon>Cyanophyceae</taxon>
        <taxon>Nostocales</taxon>
        <taxon>Nostocaceae</taxon>
        <taxon>Trichormus</taxon>
    </lineage>
</organism>
<reference evidence="2 3" key="1">
    <citation type="submission" date="2017-06" db="EMBL/GenBank/DDBJ databases">
        <title>Genome sequencing of cyanobaciteial culture collection at National Institute for Environmental Studies (NIES).</title>
        <authorList>
            <person name="Hirose Y."/>
            <person name="Shimura Y."/>
            <person name="Fujisawa T."/>
            <person name="Nakamura Y."/>
            <person name="Kawachi M."/>
        </authorList>
    </citation>
    <scope>NUCLEOTIDE SEQUENCE [LARGE SCALE GENOMIC DNA]</scope>
    <source>
        <strain evidence="2 3">NIES-23</strain>
        <plasmid evidence="3">Plasmid Plasmid2 dna</plasmid>
    </source>
</reference>
<dbReference type="InterPro" id="IPR029063">
    <property type="entry name" value="SAM-dependent_MTases_sf"/>
</dbReference>
<dbReference type="EMBL" id="AP018218">
    <property type="protein sequence ID" value="BAY73088.1"/>
    <property type="molecule type" value="Genomic_DNA"/>
</dbReference>
<gene>
    <name evidence="2" type="ORF">NIES23_59160</name>
</gene>
<geneLocation type="plasmid" evidence="2">
    <name>plasmid2</name>
</geneLocation>
<dbReference type="PROSITE" id="PS51608">
    <property type="entry name" value="SAM_MT_UBIE"/>
    <property type="match status" value="1"/>
</dbReference>
<dbReference type="InterPro" id="IPR004033">
    <property type="entry name" value="UbiE/COQ5_MeTrFase"/>
</dbReference>
<proteinExistence type="predicted"/>
<evidence type="ECO:0000259" key="1">
    <source>
        <dbReference type="Pfam" id="PF08241"/>
    </source>
</evidence>
<dbReference type="PANTHER" id="PTHR43591">
    <property type="entry name" value="METHYLTRANSFERASE"/>
    <property type="match status" value="1"/>
</dbReference>
<feature type="domain" description="Methyltransferase type 11" evidence="1">
    <location>
        <begin position="69"/>
        <end position="165"/>
    </location>
</feature>
<dbReference type="Proteomes" id="UP000217507">
    <property type="component" value="Plasmid Plasmid2 dna"/>
</dbReference>
<dbReference type="SUPFAM" id="SSF53335">
    <property type="entry name" value="S-adenosyl-L-methionine-dependent methyltransferases"/>
    <property type="match status" value="1"/>
</dbReference>
<dbReference type="AlphaFoldDB" id="A0A1Z4KVX4"/>
<evidence type="ECO:0000313" key="2">
    <source>
        <dbReference type="EMBL" id="BAY73088.1"/>
    </source>
</evidence>
<sequence length="232" mass="26526">MSHLDAFSTKCVSNQVNEEFHIFTMTETKVRQQYDKLAAIYDQRWNSYVANTLSFLKDWAQISPSTTVLDVACGTGEFERLLLTENPTQCIIGVDISEKMLLVAQQKLQAYPHVSFYNASASTLPFENNSFDVVVSANSFHYFDDPNAALVEMKRVLKPDGKVIILDWCKDYLLCRLCDFILKLVDPAYKQCYSQFEFHNLLKSAQFDIERATKFHFGVVWGMMVATATPQP</sequence>
<dbReference type="InterPro" id="IPR013216">
    <property type="entry name" value="Methyltransf_11"/>
</dbReference>
<dbReference type="PANTHER" id="PTHR43591:SF110">
    <property type="entry name" value="RHODANESE DOMAIN-CONTAINING PROTEIN"/>
    <property type="match status" value="1"/>
</dbReference>
<dbReference type="CDD" id="cd02440">
    <property type="entry name" value="AdoMet_MTases"/>
    <property type="match status" value="1"/>
</dbReference>
<keyword evidence="2" id="KW-0614">Plasmid</keyword>
<dbReference type="GO" id="GO:0008757">
    <property type="term" value="F:S-adenosylmethionine-dependent methyltransferase activity"/>
    <property type="evidence" value="ECO:0007669"/>
    <property type="project" value="InterPro"/>
</dbReference>
<protein>
    <recommendedName>
        <fullName evidence="1">Methyltransferase type 11 domain-containing protein</fullName>
    </recommendedName>
</protein>
<name>A0A1Z4KVX4_ANAVA</name>
<evidence type="ECO:0000313" key="3">
    <source>
        <dbReference type="Proteomes" id="UP000217507"/>
    </source>
</evidence>
<accession>A0A1Z4KVX4</accession>
<dbReference type="Pfam" id="PF08241">
    <property type="entry name" value="Methyltransf_11"/>
    <property type="match status" value="1"/>
</dbReference>
<dbReference type="Gene3D" id="3.40.50.150">
    <property type="entry name" value="Vaccinia Virus protein VP39"/>
    <property type="match status" value="1"/>
</dbReference>